<name>A0A8H3BD73_9AGAM</name>
<proteinExistence type="predicted"/>
<evidence type="ECO:0000313" key="3">
    <source>
        <dbReference type="Proteomes" id="UP000663846"/>
    </source>
</evidence>
<dbReference type="Gene3D" id="2.30.60.10">
    <property type="entry name" value="Cyanovirin-N"/>
    <property type="match status" value="1"/>
</dbReference>
<comment type="caution">
    <text evidence="2">The sequence shown here is derived from an EMBL/GenBank/DDBJ whole genome shotgun (WGS) entry which is preliminary data.</text>
</comment>
<gene>
    <name evidence="2" type="ORF">RDB_LOCUS149223</name>
</gene>
<dbReference type="EMBL" id="CAJMWS010000595">
    <property type="protein sequence ID" value="CAE6454059.1"/>
    <property type="molecule type" value="Genomic_DNA"/>
</dbReference>
<protein>
    <recommendedName>
        <fullName evidence="1">Cyanovirin-N domain-containing protein</fullName>
    </recommendedName>
</protein>
<evidence type="ECO:0000259" key="1">
    <source>
        <dbReference type="Pfam" id="PF08881"/>
    </source>
</evidence>
<feature type="domain" description="Cyanovirin-N" evidence="1">
    <location>
        <begin position="281"/>
        <end position="323"/>
    </location>
</feature>
<dbReference type="Proteomes" id="UP000663846">
    <property type="component" value="Unassembled WGS sequence"/>
</dbReference>
<dbReference type="InterPro" id="IPR011058">
    <property type="entry name" value="Cyanovirin-N"/>
</dbReference>
<organism evidence="2 3">
    <name type="scientific">Rhizoctonia solani</name>
    <dbReference type="NCBI Taxonomy" id="456999"/>
    <lineage>
        <taxon>Eukaryota</taxon>
        <taxon>Fungi</taxon>
        <taxon>Dikarya</taxon>
        <taxon>Basidiomycota</taxon>
        <taxon>Agaricomycotina</taxon>
        <taxon>Agaricomycetes</taxon>
        <taxon>Cantharellales</taxon>
        <taxon>Ceratobasidiaceae</taxon>
        <taxon>Rhizoctonia</taxon>
    </lineage>
</organism>
<dbReference type="AlphaFoldDB" id="A0A8H3BD73"/>
<sequence>MDIQQPLELPDLDEETNSGIHPMNIAETYRDQIDRLLRTYYLIVRALATGDNWGLTDRGQPRLPREIIYMICSFAGFGLPDEEASPSAKHPVFVSSRDETRISKPWFSTKPFTRHALKNIVAAQIITHSHDQGWADYSDIGWRSWFSLRIIRPDEHRLTRSVDREREWKSHSNRIADYTTRRYRGLFFDSSHEVWAHLGEGDRLEVMVHSQFRGWENHAEQGTLLVFNRWNPSEEFLNIVCGAPVLSRTTGPHDLQPTESRIPYTLPPTDMCFAASAMFDSLQIQDGHILTAKLLRKGEWNNASFELNNCLGNLDGKFGWGLGGGSRHLRRT</sequence>
<dbReference type="InterPro" id="IPR036673">
    <property type="entry name" value="Cyanovirin-N_sf"/>
</dbReference>
<dbReference type="SUPFAM" id="SSF51322">
    <property type="entry name" value="Cyanovirin-N"/>
    <property type="match status" value="1"/>
</dbReference>
<evidence type="ECO:0000313" key="2">
    <source>
        <dbReference type="EMBL" id="CAE6454059.1"/>
    </source>
</evidence>
<reference evidence="2" key="1">
    <citation type="submission" date="2021-01" db="EMBL/GenBank/DDBJ databases">
        <authorList>
            <person name="Kaushik A."/>
        </authorList>
    </citation>
    <scope>NUCLEOTIDE SEQUENCE</scope>
    <source>
        <strain evidence="2">AG1-1C</strain>
    </source>
</reference>
<dbReference type="Pfam" id="PF08881">
    <property type="entry name" value="CVNH"/>
    <property type="match status" value="1"/>
</dbReference>
<accession>A0A8H3BD73</accession>